<reference evidence="2" key="1">
    <citation type="submission" date="2009-07" db="EMBL/GenBank/DDBJ databases">
        <authorList>
            <person name="Weinstock G."/>
            <person name="Sodergren E."/>
            <person name="Clifton S."/>
            <person name="Fulton L."/>
            <person name="Fulton B."/>
            <person name="Courtney L."/>
            <person name="Fronick C."/>
            <person name="Harrison M."/>
            <person name="Strong C."/>
            <person name="Farmer C."/>
            <person name="Delahaunty K."/>
            <person name="Markovic C."/>
            <person name="Hall O."/>
            <person name="Minx P."/>
            <person name="Tomlinson C."/>
            <person name="Mitreva M."/>
            <person name="Nelson J."/>
            <person name="Hou S."/>
            <person name="Wollam A."/>
            <person name="Pepin K.H."/>
            <person name="Johnson M."/>
            <person name="Bhonagiri V."/>
            <person name="Nash W.E."/>
            <person name="Warren W."/>
            <person name="Chinwalla A."/>
            <person name="Mardis E.R."/>
            <person name="Wilson R.K."/>
        </authorList>
    </citation>
    <scope>NUCLEOTIDE SEQUENCE [LARGE SCALE GENOMIC DNA]</scope>
    <source>
        <strain evidence="2">DSM 14469</strain>
    </source>
</reference>
<evidence type="ECO:0000313" key="3">
    <source>
        <dbReference type="Proteomes" id="UP000005561"/>
    </source>
</evidence>
<dbReference type="AlphaFoldDB" id="C6LMG6"/>
<evidence type="ECO:0000313" key="2">
    <source>
        <dbReference type="EMBL" id="EET58192.1"/>
    </source>
</evidence>
<dbReference type="InterPro" id="IPR029052">
    <property type="entry name" value="Metallo-depent_PP-like"/>
</dbReference>
<dbReference type="SUPFAM" id="SSF56300">
    <property type="entry name" value="Metallo-dependent phosphatases"/>
    <property type="match status" value="1"/>
</dbReference>
<feature type="domain" description="Calcineurin-like phosphoesterase" evidence="1">
    <location>
        <begin position="5"/>
        <end position="142"/>
    </location>
</feature>
<sequence>MRYYIADSHFFHGTLNTKMDNRGFANADEMNAYMLKRWNDKVRKNDDVIILGDLSWGKAEETNELLEQLNGRLHLIQGNHDRFLKNKKYNADRFVWIKPYEELHDSKRKVVLCHYPIMCYNGQYRVDSKGNPLVYMLHGHVHDTIDQRLLEQFGDITQNTVREVQDGSVRAIPCNMINCFCMYSDYTPLTLDEWIACDRARRAQRRPT</sequence>
<dbReference type="InterPro" id="IPR004843">
    <property type="entry name" value="Calcineurin-like_PHP"/>
</dbReference>
<dbReference type="OrthoDB" id="5380073at2"/>
<dbReference type="Proteomes" id="UP000005561">
    <property type="component" value="Unassembled WGS sequence"/>
</dbReference>
<dbReference type="EMBL" id="ACCL02000043">
    <property type="protein sequence ID" value="EET58192.1"/>
    <property type="molecule type" value="Genomic_DNA"/>
</dbReference>
<dbReference type="Gene3D" id="3.60.21.10">
    <property type="match status" value="1"/>
</dbReference>
<name>C6LMG6_9FIRM</name>
<dbReference type="Pfam" id="PF00149">
    <property type="entry name" value="Metallophos"/>
    <property type="match status" value="1"/>
</dbReference>
<dbReference type="RefSeq" id="WP_006864617.1">
    <property type="nucleotide sequence ID" value="NZ_ACCL02000043.1"/>
</dbReference>
<gene>
    <name evidence="2" type="ORF">BRYFOR_09867</name>
</gene>
<dbReference type="STRING" id="168384.SAMN05660368_04180"/>
<evidence type="ECO:0000259" key="1">
    <source>
        <dbReference type="Pfam" id="PF00149"/>
    </source>
</evidence>
<comment type="caution">
    <text evidence="2">The sequence shown here is derived from an EMBL/GenBank/DDBJ whole genome shotgun (WGS) entry which is preliminary data.</text>
</comment>
<dbReference type="GO" id="GO:0016787">
    <property type="term" value="F:hydrolase activity"/>
    <property type="evidence" value="ECO:0007669"/>
    <property type="project" value="InterPro"/>
</dbReference>
<proteinExistence type="predicted"/>
<organism evidence="2 3">
    <name type="scientific">Marvinbryantia formatexigens DSM 14469</name>
    <dbReference type="NCBI Taxonomy" id="478749"/>
    <lineage>
        <taxon>Bacteria</taxon>
        <taxon>Bacillati</taxon>
        <taxon>Bacillota</taxon>
        <taxon>Clostridia</taxon>
        <taxon>Lachnospirales</taxon>
        <taxon>Lachnospiraceae</taxon>
        <taxon>Marvinbryantia</taxon>
    </lineage>
</organism>
<accession>C6LMG6</accession>
<dbReference type="eggNOG" id="COG4186">
    <property type="taxonomic scope" value="Bacteria"/>
</dbReference>
<keyword evidence="3" id="KW-1185">Reference proteome</keyword>
<protein>
    <submittedName>
        <fullName evidence="2">Ser/Thr phosphatase family protein</fullName>
    </submittedName>
</protein>